<organism evidence="1 2">
    <name type="scientific">Vandammella animalimorsus</name>
    <dbReference type="NCBI Taxonomy" id="2029117"/>
    <lineage>
        <taxon>Bacteria</taxon>
        <taxon>Pseudomonadati</taxon>
        <taxon>Pseudomonadota</taxon>
        <taxon>Betaproteobacteria</taxon>
        <taxon>Burkholderiales</taxon>
        <taxon>Comamonadaceae</taxon>
        <taxon>Vandammella</taxon>
    </lineage>
</organism>
<reference evidence="1 2" key="1">
    <citation type="submission" date="2017-08" db="EMBL/GenBank/DDBJ databases">
        <title>WGS of Clinical strains of the CDC Group NO-1 linked to zoonotic infections in humans.</title>
        <authorList>
            <person name="Bernier A.-M."/>
            <person name="Bernard K."/>
        </authorList>
    </citation>
    <scope>NUCLEOTIDE SEQUENCE [LARGE SCALE GENOMIC DNA]</scope>
    <source>
        <strain evidence="1 2">NML120219</strain>
    </source>
</reference>
<sequence length="153" mass="17337">MGIALVTSPWQTTGSRVNHCHLEFMILDDFLGGSGNHPIGLQIQTFWQPATDKAPSMRRNATQLVAFVVYSKIQHGQERLLKITHQLLICDLHWSHKIRRRLIQCIDYRQIAYRHGNTIVNVIIQRVGQELDQDGALILAAKHRKSGPAIDGL</sequence>
<dbReference type="EMBL" id="NSJE01000001">
    <property type="protein sequence ID" value="PAT44065.1"/>
    <property type="molecule type" value="Genomic_DNA"/>
</dbReference>
<evidence type="ECO:0000313" key="1">
    <source>
        <dbReference type="EMBL" id="PAT44065.1"/>
    </source>
</evidence>
<protein>
    <submittedName>
        <fullName evidence="1">Uncharacterized protein</fullName>
    </submittedName>
</protein>
<dbReference type="AlphaFoldDB" id="A0A2A2AZQ7"/>
<dbReference type="Proteomes" id="UP000218439">
    <property type="component" value="Unassembled WGS sequence"/>
</dbReference>
<evidence type="ECO:0000313" key="2">
    <source>
        <dbReference type="Proteomes" id="UP000218439"/>
    </source>
</evidence>
<accession>A0A2A2AZQ7</accession>
<proteinExistence type="predicted"/>
<gene>
    <name evidence="1" type="ORF">CK621_00185</name>
</gene>
<name>A0A2A2AZQ7_9BURK</name>
<comment type="caution">
    <text evidence="1">The sequence shown here is derived from an EMBL/GenBank/DDBJ whole genome shotgun (WGS) entry which is preliminary data.</text>
</comment>